<dbReference type="GO" id="GO:0016020">
    <property type="term" value="C:membrane"/>
    <property type="evidence" value="ECO:0007669"/>
    <property type="project" value="UniProtKB-SubCell"/>
</dbReference>
<feature type="transmembrane region" description="Helical" evidence="5">
    <location>
        <begin position="12"/>
        <end position="31"/>
    </location>
</feature>
<dbReference type="InterPro" id="IPR001807">
    <property type="entry name" value="ClC"/>
</dbReference>
<feature type="transmembrane region" description="Helical" evidence="5">
    <location>
        <begin position="284"/>
        <end position="303"/>
    </location>
</feature>
<name>A0A5R8QBF0_9FIRM</name>
<dbReference type="SUPFAM" id="SSF81340">
    <property type="entry name" value="Clc chloride channel"/>
    <property type="match status" value="1"/>
</dbReference>
<sequence>MIKVGKRLATTLIATGITALILSAFLSLLTIAENIFFTYPLLLLGLPLAGVALLALYNQFGRNAGLGNLLLLSSYRAHDQVPMRMSVLAPLATIVSHFFGASVGREGIGLQVGGSLFSGIAGKLGLDEESRRILLLSGVSAGFSIIFGTPLTGIVFGFEFIGWREYKWQSAVYSVIAAFLGVWVTQLLGITHAHFQPLIADDFSLATIFKIMLIGVAVGVGARLFILLVRACKRGYKQLFQNPYIRIAVAGSVVALVALLLQTVRYQGLGLDLISDAFIGQTSLFDGIAKIVTTGLSIGGGFYGGEVTPLFAMGASLGSAIAVFFGLSPLLGASIGYVGLFSGAARAPLTGIVLGFELFGWQGLLFYAIVCGLAVLITGKRHIYTDLSI</sequence>
<keyword evidence="3 5" id="KW-1133">Transmembrane helix</keyword>
<feature type="transmembrane region" description="Helical" evidence="5">
    <location>
        <begin position="81"/>
        <end position="100"/>
    </location>
</feature>
<dbReference type="InterPro" id="IPR050368">
    <property type="entry name" value="ClC-type_chloride_channel"/>
</dbReference>
<dbReference type="Gene3D" id="1.10.3080.10">
    <property type="entry name" value="Clc chloride channel"/>
    <property type="match status" value="1"/>
</dbReference>
<evidence type="ECO:0008006" key="8">
    <source>
        <dbReference type="Google" id="ProtNLM"/>
    </source>
</evidence>
<feature type="transmembrane region" description="Helical" evidence="5">
    <location>
        <begin position="37"/>
        <end position="60"/>
    </location>
</feature>
<organism evidence="6 7">
    <name type="scientific">Culicoidibacter larvae</name>
    <dbReference type="NCBI Taxonomy" id="2579976"/>
    <lineage>
        <taxon>Bacteria</taxon>
        <taxon>Bacillati</taxon>
        <taxon>Bacillota</taxon>
        <taxon>Culicoidibacteria</taxon>
        <taxon>Culicoidibacterales</taxon>
        <taxon>Culicoidibacteraceae</taxon>
        <taxon>Culicoidibacter</taxon>
    </lineage>
</organism>
<dbReference type="Pfam" id="PF00654">
    <property type="entry name" value="Voltage_CLC"/>
    <property type="match status" value="1"/>
</dbReference>
<feature type="transmembrane region" description="Helical" evidence="5">
    <location>
        <begin position="358"/>
        <end position="379"/>
    </location>
</feature>
<dbReference type="PRINTS" id="PR00762">
    <property type="entry name" value="CLCHANNEL"/>
</dbReference>
<dbReference type="InterPro" id="IPR014743">
    <property type="entry name" value="Cl-channel_core"/>
</dbReference>
<evidence type="ECO:0000256" key="2">
    <source>
        <dbReference type="ARBA" id="ARBA00022692"/>
    </source>
</evidence>
<keyword evidence="4 5" id="KW-0472">Membrane</keyword>
<dbReference type="OrthoDB" id="9767361at2"/>
<feature type="transmembrane region" description="Helical" evidence="5">
    <location>
        <begin position="310"/>
        <end position="338"/>
    </location>
</feature>
<dbReference type="GO" id="GO:0015108">
    <property type="term" value="F:chloride transmembrane transporter activity"/>
    <property type="evidence" value="ECO:0007669"/>
    <property type="project" value="InterPro"/>
</dbReference>
<protein>
    <recommendedName>
        <fullName evidence="8">Chloride channel protein</fullName>
    </recommendedName>
</protein>
<evidence type="ECO:0000256" key="4">
    <source>
        <dbReference type="ARBA" id="ARBA00023136"/>
    </source>
</evidence>
<feature type="transmembrane region" description="Helical" evidence="5">
    <location>
        <begin position="211"/>
        <end position="232"/>
    </location>
</feature>
<keyword evidence="7" id="KW-1185">Reference proteome</keyword>
<evidence type="ECO:0000256" key="1">
    <source>
        <dbReference type="ARBA" id="ARBA00004141"/>
    </source>
</evidence>
<dbReference type="PANTHER" id="PTHR43427">
    <property type="entry name" value="CHLORIDE CHANNEL PROTEIN CLC-E"/>
    <property type="match status" value="1"/>
</dbReference>
<feature type="transmembrane region" description="Helical" evidence="5">
    <location>
        <begin position="170"/>
        <end position="191"/>
    </location>
</feature>
<evidence type="ECO:0000256" key="3">
    <source>
        <dbReference type="ARBA" id="ARBA00022989"/>
    </source>
</evidence>
<gene>
    <name evidence="6" type="ORF">FEZ08_07865</name>
</gene>
<reference evidence="6 7" key="1">
    <citation type="submission" date="2019-05" db="EMBL/GenBank/DDBJ databases">
        <title>Culicoidintestinum kansasii gen. nov., sp. nov. from the gastrointestinal tract of the biting midge, Culicoides sonorensis.</title>
        <authorList>
            <person name="Neupane S."/>
            <person name="Ghosh A."/>
            <person name="Gunther S."/>
            <person name="Martin K."/>
            <person name="Zurek L."/>
        </authorList>
    </citation>
    <scope>NUCLEOTIDE SEQUENCE [LARGE SCALE GENOMIC DNA]</scope>
    <source>
        <strain evidence="6 7">CS-1</strain>
    </source>
</reference>
<accession>A0A5R8QBF0</accession>
<dbReference type="AlphaFoldDB" id="A0A5R8QBF0"/>
<evidence type="ECO:0000313" key="7">
    <source>
        <dbReference type="Proteomes" id="UP000306912"/>
    </source>
</evidence>
<comment type="caution">
    <text evidence="6">The sequence shown here is derived from an EMBL/GenBank/DDBJ whole genome shotgun (WGS) entry which is preliminary data.</text>
</comment>
<dbReference type="EMBL" id="VBWP01000006">
    <property type="protein sequence ID" value="TLG72955.1"/>
    <property type="molecule type" value="Genomic_DNA"/>
</dbReference>
<comment type="subcellular location">
    <subcellularLocation>
        <location evidence="1">Membrane</location>
        <topology evidence="1">Multi-pass membrane protein</topology>
    </subcellularLocation>
</comment>
<dbReference type="Proteomes" id="UP000306912">
    <property type="component" value="Unassembled WGS sequence"/>
</dbReference>
<feature type="transmembrane region" description="Helical" evidence="5">
    <location>
        <begin position="244"/>
        <end position="264"/>
    </location>
</feature>
<feature type="transmembrane region" description="Helical" evidence="5">
    <location>
        <begin position="133"/>
        <end position="158"/>
    </location>
</feature>
<evidence type="ECO:0000256" key="5">
    <source>
        <dbReference type="SAM" id="Phobius"/>
    </source>
</evidence>
<proteinExistence type="predicted"/>
<evidence type="ECO:0000313" key="6">
    <source>
        <dbReference type="EMBL" id="TLG72955.1"/>
    </source>
</evidence>
<dbReference type="RefSeq" id="WP_138191181.1">
    <property type="nucleotide sequence ID" value="NZ_VBWP01000006.1"/>
</dbReference>
<keyword evidence="2 5" id="KW-0812">Transmembrane</keyword>
<dbReference type="InParanoid" id="A0A5R8QBF0"/>
<dbReference type="PANTHER" id="PTHR43427:SF12">
    <property type="entry name" value="CHLORIDE TRANSPORTER"/>
    <property type="match status" value="1"/>
</dbReference>